<evidence type="ECO:0000256" key="6">
    <source>
        <dbReference type="SAM" id="Phobius"/>
    </source>
</evidence>
<keyword evidence="3 6" id="KW-0812">Transmembrane</keyword>
<evidence type="ECO:0000259" key="7">
    <source>
        <dbReference type="PROSITE" id="PS50850"/>
    </source>
</evidence>
<dbReference type="Proteomes" id="UP000038010">
    <property type="component" value="Unassembled WGS sequence"/>
</dbReference>
<sequence>MEMPNHGAKEASVHEDVNVKATKVDDPTKIELEQIENAAELDQAMLLANEAEHSLKFWQAVQRYPMATLWAALMSFTIIMEGYDTILIINYTSYPPFVERFGTYYPSLDAKVIPAPWQSALSVAGFVGAVFGLLLNGYLTERFGYRKVMLSFLFALTGTIFIPFFAQNLATLTAGMVICGIPWGVFAMQGPSYASEVVPLPLRGVMTSLVNLCWVLGQLIAAGVLQGLVNDISDRGWRLPFGLMWIFIPLMLAVGFFAPDSPWWLVRKGRLADAEQALRRLQGKDTPEQIRLKLAMIVHTNKLEQAMQTQTSFWHCFKGVNLRRTEIACIMVAGQALSGQVFGATNVYFFVQAGWVLPAPTR</sequence>
<evidence type="ECO:0000256" key="5">
    <source>
        <dbReference type="ARBA" id="ARBA00023136"/>
    </source>
</evidence>
<dbReference type="InterPro" id="IPR036259">
    <property type="entry name" value="MFS_trans_sf"/>
</dbReference>
<dbReference type="PROSITE" id="PS50850">
    <property type="entry name" value="MFS"/>
    <property type="match status" value="1"/>
</dbReference>
<dbReference type="STRING" id="1664694.A0A0N1P2S2"/>
<evidence type="ECO:0000313" key="9">
    <source>
        <dbReference type="Proteomes" id="UP000038010"/>
    </source>
</evidence>
<dbReference type="VEuPathDB" id="FungiDB:AB675_6407"/>
<name>A0A0N1P2S2_9EURO</name>
<dbReference type="PROSITE" id="PS00217">
    <property type="entry name" value="SUGAR_TRANSPORT_2"/>
    <property type="match status" value="1"/>
</dbReference>
<dbReference type="InterPro" id="IPR020846">
    <property type="entry name" value="MFS_dom"/>
</dbReference>
<dbReference type="OrthoDB" id="6612291at2759"/>
<dbReference type="GO" id="GO:0016020">
    <property type="term" value="C:membrane"/>
    <property type="evidence" value="ECO:0007669"/>
    <property type="project" value="UniProtKB-SubCell"/>
</dbReference>
<feature type="domain" description="Major facilitator superfamily (MFS) profile" evidence="7">
    <location>
        <begin position="70"/>
        <end position="362"/>
    </location>
</feature>
<evidence type="ECO:0000313" key="8">
    <source>
        <dbReference type="EMBL" id="KPI44096.1"/>
    </source>
</evidence>
<evidence type="ECO:0000256" key="3">
    <source>
        <dbReference type="ARBA" id="ARBA00022692"/>
    </source>
</evidence>
<dbReference type="SUPFAM" id="SSF103473">
    <property type="entry name" value="MFS general substrate transporter"/>
    <property type="match status" value="1"/>
</dbReference>
<feature type="transmembrane region" description="Helical" evidence="6">
    <location>
        <begin position="148"/>
        <end position="166"/>
    </location>
</feature>
<comment type="caution">
    <text evidence="8">The sequence shown here is derived from an EMBL/GenBank/DDBJ whole genome shotgun (WGS) entry which is preliminary data.</text>
</comment>
<accession>A0A0N1P2S2</accession>
<comment type="subcellular location">
    <subcellularLocation>
        <location evidence="1">Membrane</location>
        <topology evidence="1">Multi-pass membrane protein</topology>
    </subcellularLocation>
</comment>
<keyword evidence="4 6" id="KW-1133">Transmembrane helix</keyword>
<dbReference type="InterPro" id="IPR050360">
    <property type="entry name" value="MFS_Sugar_Transporters"/>
</dbReference>
<dbReference type="EMBL" id="LFJN01000004">
    <property type="protein sequence ID" value="KPI44096.1"/>
    <property type="molecule type" value="Genomic_DNA"/>
</dbReference>
<dbReference type="Gene3D" id="1.20.1250.20">
    <property type="entry name" value="MFS general substrate transporter like domains"/>
    <property type="match status" value="1"/>
</dbReference>
<gene>
    <name evidence="8" type="ORF">AB675_6407</name>
</gene>
<feature type="transmembrane region" description="Helical" evidence="6">
    <location>
        <begin position="209"/>
        <end position="229"/>
    </location>
</feature>
<dbReference type="RefSeq" id="XP_018004059.1">
    <property type="nucleotide sequence ID" value="XM_018146697.1"/>
</dbReference>
<proteinExistence type="inferred from homology"/>
<evidence type="ECO:0000256" key="1">
    <source>
        <dbReference type="ARBA" id="ARBA00004141"/>
    </source>
</evidence>
<feature type="transmembrane region" description="Helical" evidence="6">
    <location>
        <begin position="69"/>
        <end position="91"/>
    </location>
</feature>
<dbReference type="AlphaFoldDB" id="A0A0N1P2S2"/>
<evidence type="ECO:0000256" key="2">
    <source>
        <dbReference type="ARBA" id="ARBA00010992"/>
    </source>
</evidence>
<dbReference type="InterPro" id="IPR005829">
    <property type="entry name" value="Sugar_transporter_CS"/>
</dbReference>
<dbReference type="GO" id="GO:0005351">
    <property type="term" value="F:carbohydrate:proton symporter activity"/>
    <property type="evidence" value="ECO:0007669"/>
    <property type="project" value="TreeGrafter"/>
</dbReference>
<dbReference type="GeneID" id="28738577"/>
<dbReference type="PANTHER" id="PTHR48022:SF2">
    <property type="entry name" value="PLASTIDIC GLUCOSE TRANSPORTER 4"/>
    <property type="match status" value="1"/>
</dbReference>
<dbReference type="Pfam" id="PF00083">
    <property type="entry name" value="Sugar_tr"/>
    <property type="match status" value="1"/>
</dbReference>
<protein>
    <submittedName>
        <fullName evidence="8">General alpha-glucoside permease</fullName>
    </submittedName>
</protein>
<organism evidence="8 9">
    <name type="scientific">Cyphellophora attinorum</name>
    <dbReference type="NCBI Taxonomy" id="1664694"/>
    <lineage>
        <taxon>Eukaryota</taxon>
        <taxon>Fungi</taxon>
        <taxon>Dikarya</taxon>
        <taxon>Ascomycota</taxon>
        <taxon>Pezizomycotina</taxon>
        <taxon>Eurotiomycetes</taxon>
        <taxon>Chaetothyriomycetidae</taxon>
        <taxon>Chaetothyriales</taxon>
        <taxon>Cyphellophoraceae</taxon>
        <taxon>Cyphellophora</taxon>
    </lineage>
</organism>
<comment type="similarity">
    <text evidence="2">Belongs to the major facilitator superfamily. Sugar transporter (TC 2.A.1.1) family.</text>
</comment>
<evidence type="ECO:0000256" key="4">
    <source>
        <dbReference type="ARBA" id="ARBA00022989"/>
    </source>
</evidence>
<dbReference type="PANTHER" id="PTHR48022">
    <property type="entry name" value="PLASTIDIC GLUCOSE TRANSPORTER 4"/>
    <property type="match status" value="1"/>
</dbReference>
<reference evidence="8 9" key="1">
    <citation type="submission" date="2015-06" db="EMBL/GenBank/DDBJ databases">
        <title>Draft genome of the ant-associated black yeast Phialophora attae CBS 131958.</title>
        <authorList>
            <person name="Moreno L.F."/>
            <person name="Stielow B.J."/>
            <person name="de Hoog S."/>
            <person name="Vicente V.A."/>
            <person name="Weiss V.A."/>
            <person name="de Vries M."/>
            <person name="Cruz L.M."/>
            <person name="Souza E.M."/>
        </authorList>
    </citation>
    <scope>NUCLEOTIDE SEQUENCE [LARGE SCALE GENOMIC DNA]</scope>
    <source>
        <strain evidence="8 9">CBS 131958</strain>
    </source>
</reference>
<keyword evidence="5 6" id="KW-0472">Membrane</keyword>
<dbReference type="InterPro" id="IPR005828">
    <property type="entry name" value="MFS_sugar_transport-like"/>
</dbReference>
<feature type="transmembrane region" description="Helical" evidence="6">
    <location>
        <begin position="172"/>
        <end position="188"/>
    </location>
</feature>
<feature type="transmembrane region" description="Helical" evidence="6">
    <location>
        <begin position="241"/>
        <end position="258"/>
    </location>
</feature>
<keyword evidence="9" id="KW-1185">Reference proteome</keyword>
<feature type="transmembrane region" description="Helical" evidence="6">
    <location>
        <begin position="115"/>
        <end position="136"/>
    </location>
</feature>